<comment type="caution">
    <text evidence="5">The sequence shown here is derived from an EMBL/GenBank/DDBJ whole genome shotgun (WGS) entry which is preliminary data.</text>
</comment>
<organism evidence="5 6">
    <name type="scientific">Haematococcus lacustris</name>
    <name type="common">Green alga</name>
    <name type="synonym">Haematococcus pluvialis</name>
    <dbReference type="NCBI Taxonomy" id="44745"/>
    <lineage>
        <taxon>Eukaryota</taxon>
        <taxon>Viridiplantae</taxon>
        <taxon>Chlorophyta</taxon>
        <taxon>core chlorophytes</taxon>
        <taxon>Chlorophyceae</taxon>
        <taxon>CS clade</taxon>
        <taxon>Chlamydomonadales</taxon>
        <taxon>Haematococcaceae</taxon>
        <taxon>Haematococcus</taxon>
    </lineage>
</organism>
<evidence type="ECO:0000256" key="2">
    <source>
        <dbReference type="ARBA" id="ARBA00022771"/>
    </source>
</evidence>
<protein>
    <recommendedName>
        <fullName evidence="4">U1-C C2H2-type zinc finger domain-containing protein</fullName>
    </recommendedName>
</protein>
<dbReference type="Gene3D" id="3.10.280.10">
    <property type="entry name" value="Mitochondrial glycoprotein"/>
    <property type="match status" value="1"/>
</dbReference>
<dbReference type="InterPro" id="IPR003428">
    <property type="entry name" value="MAM33"/>
</dbReference>
<dbReference type="InterPro" id="IPR013085">
    <property type="entry name" value="U1-CZ_Znf_C2H2"/>
</dbReference>
<evidence type="ECO:0000259" key="4">
    <source>
        <dbReference type="Pfam" id="PF06220"/>
    </source>
</evidence>
<name>A0A699YXK1_HAELA</name>
<dbReference type="EMBL" id="BLLF01000482">
    <property type="protein sequence ID" value="GFH12248.1"/>
    <property type="molecule type" value="Genomic_DNA"/>
</dbReference>
<dbReference type="SUPFAM" id="SSF57667">
    <property type="entry name" value="beta-beta-alpha zinc fingers"/>
    <property type="match status" value="1"/>
</dbReference>
<dbReference type="GO" id="GO:0005759">
    <property type="term" value="C:mitochondrial matrix"/>
    <property type="evidence" value="ECO:0007669"/>
    <property type="project" value="InterPro"/>
</dbReference>
<sequence>MGAVLLLPGCLCLQPAVRKQHNSGYKHKANVRNYYCIFDEVMEQREMDRRMAGGPMGGMPPGMPRPMGPGMPMMGPGGPFPGRPPYPGLMGPPGMMRPPFPGPRPYMGPGPVFNVHVVKGGHALVFECESDGTFMAINHVSHEPKDGDVPDSAYTGPVFEELDEALQGHFREFLAERGISIDLGEYLRHLVYDKEQREYMAWLNRVAEFVAKK</sequence>
<feature type="domain" description="U1-C C2H2-type zinc finger" evidence="4">
    <location>
        <begin position="15"/>
        <end position="35"/>
    </location>
</feature>
<gene>
    <name evidence="5" type="ORF">HaLaN_07893</name>
</gene>
<accession>A0A699YXK1</accession>
<keyword evidence="2" id="KW-0863">Zinc-finger</keyword>
<dbReference type="Proteomes" id="UP000485058">
    <property type="component" value="Unassembled WGS sequence"/>
</dbReference>
<evidence type="ECO:0000256" key="3">
    <source>
        <dbReference type="ARBA" id="ARBA00022833"/>
    </source>
</evidence>
<proteinExistence type="predicted"/>
<dbReference type="Pfam" id="PF06220">
    <property type="entry name" value="zf-U1"/>
    <property type="match status" value="1"/>
</dbReference>
<evidence type="ECO:0000256" key="1">
    <source>
        <dbReference type="ARBA" id="ARBA00022723"/>
    </source>
</evidence>
<dbReference type="InterPro" id="IPR036236">
    <property type="entry name" value="Znf_C2H2_sf"/>
</dbReference>
<dbReference type="PANTHER" id="PTHR10826:SF1">
    <property type="entry name" value="COMPLEMENT COMPONENT 1 Q SUBCOMPONENT-BINDING PROTEIN, MITOCHONDRIAL"/>
    <property type="match status" value="1"/>
</dbReference>
<dbReference type="Pfam" id="PF02330">
    <property type="entry name" value="MAM33"/>
    <property type="match status" value="1"/>
</dbReference>
<keyword evidence="6" id="KW-1185">Reference proteome</keyword>
<dbReference type="SUPFAM" id="SSF54529">
    <property type="entry name" value="Mitochondrial glycoprotein MAM33-like"/>
    <property type="match status" value="1"/>
</dbReference>
<evidence type="ECO:0000313" key="5">
    <source>
        <dbReference type="EMBL" id="GFH12248.1"/>
    </source>
</evidence>
<reference evidence="5 6" key="1">
    <citation type="submission" date="2020-02" db="EMBL/GenBank/DDBJ databases">
        <title>Draft genome sequence of Haematococcus lacustris strain NIES-144.</title>
        <authorList>
            <person name="Morimoto D."/>
            <person name="Nakagawa S."/>
            <person name="Yoshida T."/>
            <person name="Sawayama S."/>
        </authorList>
    </citation>
    <scope>NUCLEOTIDE SEQUENCE [LARGE SCALE GENOMIC DNA]</scope>
    <source>
        <strain evidence="5 6">NIES-144</strain>
    </source>
</reference>
<dbReference type="PANTHER" id="PTHR10826">
    <property type="entry name" value="COMPLEMENT COMPONENT 1"/>
    <property type="match status" value="1"/>
</dbReference>
<keyword evidence="1" id="KW-0479">Metal-binding</keyword>
<keyword evidence="3" id="KW-0862">Zinc</keyword>
<dbReference type="AlphaFoldDB" id="A0A699YXK1"/>
<dbReference type="InterPro" id="IPR036561">
    <property type="entry name" value="MAM33_sf"/>
</dbReference>
<dbReference type="GO" id="GO:0008270">
    <property type="term" value="F:zinc ion binding"/>
    <property type="evidence" value="ECO:0007669"/>
    <property type="project" value="UniProtKB-KW"/>
</dbReference>
<evidence type="ECO:0000313" key="6">
    <source>
        <dbReference type="Proteomes" id="UP000485058"/>
    </source>
</evidence>
<dbReference type="Gene3D" id="3.30.160.60">
    <property type="entry name" value="Classic Zinc Finger"/>
    <property type="match status" value="1"/>
</dbReference>